<feature type="region of interest" description="Disordered" evidence="1">
    <location>
        <begin position="989"/>
        <end position="1015"/>
    </location>
</feature>
<dbReference type="GO" id="GO:0003341">
    <property type="term" value="P:cilium movement"/>
    <property type="evidence" value="ECO:0007669"/>
    <property type="project" value="InterPro"/>
</dbReference>
<protein>
    <submittedName>
        <fullName evidence="2">Cilia-flagella protein</fullName>
    </submittedName>
</protein>
<sequence length="1015" mass="114924">MTPLGAKDLKVLITTSQLTTSIATEAFEAGGREGFSALQIAPGRSTAHSFLCGRICTPEVVNSKKRMEVVSNIQTDFHSTKESFRSPPSLLLDSFVEEPQKRTDVPHHLLESKIYTKLLRNNAIQAKPAIMHYGGFEVEKHHQQVLKLINISGEVINIHIIPPETNYFQIKYNKIQRLVPGLSITVMVDFCPDEWRYYYDCIRIHSQGDETLLIPLHAYPVMNNVDFPSYINLSDVPLGQCKPYVIPLQCSCPIDFEFQVEYLQPHKAFTVQPMSGIIPASGKSEVIVTFAPFEYGTAQIKIQLWISQFNSKPYTCTFTGTSTPHLSLTRGDFEDQESLLHRIPKSSEKAVFCLPQKTISPKEKKSRPLQKGQTIEYKNLRFPVDLSNPYAVGTVLIQEPGKLKIKHLREVLGGQGDGGTKTRQIKEAVFQLKVKQDVQEEEINQLKWQVHLGKDPICPTVQKQILEDRLKEEELYKIKRRDPILEKEFERKHVEISVKRIIRHVNERPQFQPTFDLLLNNPWYHKHRIQQRFQQAARKVLIQIRLDKVINLLHDVFKRYKEQEEEEKRLISECSSFKTSSTAAINEEEKRMPFALIAARIQPFEFPTYNPPQWADELAPEVLGIVPLKSASVKIKQLHHFYDLKVPQHFSSMAYQPFCVHHAATSYKVPKYLQILKSGAEEELIPLILASEEKPSVAQDEELDTSLLNLKAPEALLHSPNHHPLQIFNPCPGLLDLKLPLPYTETNMEYHICPLPKFPNNNKYPNGTAVTQKKFLHHREVIRGVTNWRKFPSVINSTLSGTSPLNSVAMPFCLDPYNPDMLPEVVPPILHELPKQDKENVVDEAIEGEAAVLLTPQMIKAEFPQIDFSTEENKSKEGSEGNAEVKVGSFASLSKSVPVSSDVRDIVDSYVVRGSKEQLYDLFSHLPGPAAGRRGRGRKSAAHLSGSSLGLAGAALRGEEEEEEEEEEESQWAAAAAATVATPRMLFNERLERPGLPKGLSTCPPGREPRRLRPS</sequence>
<dbReference type="Gene3D" id="2.60.40.10">
    <property type="entry name" value="Immunoglobulins"/>
    <property type="match status" value="2"/>
</dbReference>
<dbReference type="InterPro" id="IPR013783">
    <property type="entry name" value="Ig-like_fold"/>
</dbReference>
<dbReference type="InterPro" id="IPR029676">
    <property type="entry name" value="CFAP221"/>
</dbReference>
<evidence type="ECO:0000256" key="1">
    <source>
        <dbReference type="SAM" id="MobiDB-lite"/>
    </source>
</evidence>
<evidence type="ECO:0000313" key="3">
    <source>
        <dbReference type="Proteomes" id="UP001474421"/>
    </source>
</evidence>
<dbReference type="AlphaFoldDB" id="A0AAW1C984"/>
<evidence type="ECO:0000313" key="2">
    <source>
        <dbReference type="EMBL" id="KAK9410552.1"/>
    </source>
</evidence>
<dbReference type="EMBL" id="JAOTOJ010000001">
    <property type="protein sequence ID" value="KAK9410552.1"/>
    <property type="molecule type" value="Genomic_DNA"/>
</dbReference>
<organism evidence="2 3">
    <name type="scientific">Crotalus adamanteus</name>
    <name type="common">Eastern diamondback rattlesnake</name>
    <dbReference type="NCBI Taxonomy" id="8729"/>
    <lineage>
        <taxon>Eukaryota</taxon>
        <taxon>Metazoa</taxon>
        <taxon>Chordata</taxon>
        <taxon>Craniata</taxon>
        <taxon>Vertebrata</taxon>
        <taxon>Euteleostomi</taxon>
        <taxon>Lepidosauria</taxon>
        <taxon>Squamata</taxon>
        <taxon>Bifurcata</taxon>
        <taxon>Unidentata</taxon>
        <taxon>Episquamata</taxon>
        <taxon>Toxicofera</taxon>
        <taxon>Serpentes</taxon>
        <taxon>Colubroidea</taxon>
        <taxon>Viperidae</taxon>
        <taxon>Crotalinae</taxon>
        <taxon>Crotalus</taxon>
    </lineage>
</organism>
<dbReference type="GO" id="GO:0044458">
    <property type="term" value="P:motile cilium assembly"/>
    <property type="evidence" value="ECO:0007669"/>
    <property type="project" value="TreeGrafter"/>
</dbReference>
<dbReference type="PANTHER" id="PTHR46500">
    <property type="entry name" value="CILIA- AND FLAGELLA-ASSOCIATED PROTEIN 221"/>
    <property type="match status" value="1"/>
</dbReference>
<dbReference type="GO" id="GO:0097729">
    <property type="term" value="C:9+2 motile cilium"/>
    <property type="evidence" value="ECO:0007669"/>
    <property type="project" value="TreeGrafter"/>
</dbReference>
<keyword evidence="3" id="KW-1185">Reference proteome</keyword>
<reference evidence="2 3" key="1">
    <citation type="journal article" date="2024" name="Proc. Natl. Acad. Sci. U.S.A.">
        <title>The genetic regulatory architecture and epigenomic basis for age-related changes in rattlesnake venom.</title>
        <authorList>
            <person name="Hogan M.P."/>
            <person name="Holding M.L."/>
            <person name="Nystrom G.S."/>
            <person name="Colston T.J."/>
            <person name="Bartlett D.A."/>
            <person name="Mason A.J."/>
            <person name="Ellsworth S.A."/>
            <person name="Rautsaw R.M."/>
            <person name="Lawrence K.C."/>
            <person name="Strickland J.L."/>
            <person name="He B."/>
            <person name="Fraser P."/>
            <person name="Margres M.J."/>
            <person name="Gilbert D.M."/>
            <person name="Gibbs H.L."/>
            <person name="Parkinson C.L."/>
            <person name="Rokyta D.R."/>
        </authorList>
    </citation>
    <scope>NUCLEOTIDE SEQUENCE [LARGE SCALE GENOMIC DNA]</scope>
    <source>
        <strain evidence="2">DRR0105</strain>
    </source>
</reference>
<comment type="caution">
    <text evidence="2">The sequence shown here is derived from an EMBL/GenBank/DDBJ whole genome shotgun (WGS) entry which is preliminary data.</text>
</comment>
<dbReference type="PANTHER" id="PTHR46500:SF1">
    <property type="entry name" value="CILIA- AND FLAGELLA-ASSOCIATED PROTEIN 221"/>
    <property type="match status" value="1"/>
</dbReference>
<dbReference type="Proteomes" id="UP001474421">
    <property type="component" value="Unassembled WGS sequence"/>
</dbReference>
<accession>A0AAW1C984</accession>
<dbReference type="Pfam" id="PF24771">
    <property type="entry name" value="Ig_CFAP74_1st"/>
    <property type="match status" value="1"/>
</dbReference>
<gene>
    <name evidence="2" type="ORF">NXF25_001727</name>
</gene>
<proteinExistence type="predicted"/>
<name>A0AAW1C984_CROAD</name>